<dbReference type="RefSeq" id="WP_119514697.1">
    <property type="nucleotide sequence ID" value="NZ_QXFK01000019.1"/>
</dbReference>
<dbReference type="AlphaFoldDB" id="A0A418ND80"/>
<dbReference type="InterPro" id="IPR058067">
    <property type="entry name" value="CC_3452-like"/>
</dbReference>
<name>A0A418ND80_9SPHN</name>
<dbReference type="InterPro" id="IPR058513">
    <property type="entry name" value="DUF8200"/>
</dbReference>
<keyword evidence="3" id="KW-1185">Reference proteome</keyword>
<reference evidence="2 3" key="1">
    <citation type="submission" date="2018-08" db="EMBL/GenBank/DDBJ databases">
        <title>Altererythrobacter sp.Ery1 and Ery12, the genome sequencing of novel strains in genus Alterythrobacter.</title>
        <authorList>
            <person name="Cheng H."/>
            <person name="Wu Y.-H."/>
            <person name="Fang C."/>
            <person name="Xu X.-W."/>
        </authorList>
    </citation>
    <scope>NUCLEOTIDE SEQUENCE [LARGE SCALE GENOMIC DNA]</scope>
    <source>
        <strain evidence="2 3">Ery1</strain>
    </source>
</reference>
<evidence type="ECO:0000313" key="2">
    <source>
        <dbReference type="EMBL" id="RIV75772.1"/>
    </source>
</evidence>
<proteinExistence type="predicted"/>
<keyword evidence="1" id="KW-0732">Signal</keyword>
<protein>
    <recommendedName>
        <fullName evidence="4">Secreted protein</fullName>
    </recommendedName>
</protein>
<dbReference type="OrthoDB" id="7594837at2"/>
<evidence type="ECO:0008006" key="4">
    <source>
        <dbReference type="Google" id="ProtNLM"/>
    </source>
</evidence>
<gene>
    <name evidence="2" type="ORF">D2V04_15985</name>
</gene>
<dbReference type="Proteomes" id="UP000285092">
    <property type="component" value="Unassembled WGS sequence"/>
</dbReference>
<sequence length="112" mass="11390">MNLSSPLLRNAGTASLALVCSALTLGAGLAPTPAHANGAAFYTAELATPAAERTNIISGVAWQCEGTNCAAAKSNSRAVVVCQRVARELGEVTGFTAKGEALDVEDLARCNK</sequence>
<dbReference type="NCBIfam" id="NF047636">
    <property type="entry name" value="CC_3452_fam"/>
    <property type="match status" value="1"/>
</dbReference>
<comment type="caution">
    <text evidence="2">The sequence shown here is derived from an EMBL/GenBank/DDBJ whole genome shotgun (WGS) entry which is preliminary data.</text>
</comment>
<feature type="chain" id="PRO_5019414510" description="Secreted protein" evidence="1">
    <location>
        <begin position="37"/>
        <end position="112"/>
    </location>
</feature>
<feature type="signal peptide" evidence="1">
    <location>
        <begin position="1"/>
        <end position="36"/>
    </location>
</feature>
<organism evidence="2 3">
    <name type="scientific">Pelagerythrobacter aerophilus</name>
    <dbReference type="NCBI Taxonomy" id="2306995"/>
    <lineage>
        <taxon>Bacteria</taxon>
        <taxon>Pseudomonadati</taxon>
        <taxon>Pseudomonadota</taxon>
        <taxon>Alphaproteobacteria</taxon>
        <taxon>Sphingomonadales</taxon>
        <taxon>Erythrobacteraceae</taxon>
        <taxon>Pelagerythrobacter</taxon>
    </lineage>
</organism>
<dbReference type="EMBL" id="QXFK01000019">
    <property type="protein sequence ID" value="RIV75772.1"/>
    <property type="molecule type" value="Genomic_DNA"/>
</dbReference>
<evidence type="ECO:0000256" key="1">
    <source>
        <dbReference type="SAM" id="SignalP"/>
    </source>
</evidence>
<evidence type="ECO:0000313" key="3">
    <source>
        <dbReference type="Proteomes" id="UP000285092"/>
    </source>
</evidence>
<accession>A0A418ND80</accession>
<dbReference type="Pfam" id="PF26624">
    <property type="entry name" value="DUF8200"/>
    <property type="match status" value="1"/>
</dbReference>